<dbReference type="CDD" id="cd03429">
    <property type="entry name" value="NUDIX_NADH_pyrophosphatase_Nudt13"/>
    <property type="match status" value="1"/>
</dbReference>
<gene>
    <name evidence="12" type="primary">nudC</name>
    <name evidence="12" type="ORF">E3T23_04320</name>
</gene>
<dbReference type="InterPro" id="IPR015376">
    <property type="entry name" value="Znr_NADH_PPase"/>
</dbReference>
<sequence length="322" mass="35078">MSFAFTSRLPLSRHAVDRDSEARAAPGLLDTLQTDAATRVLALWRGSALMEATAPDRLRLLAPGRVPAGDLRLYLGRSLARGAPEPVGTPLVAVVLTDEQAVALEPDESRWAPLRHVATTLSDRDAGLFTETLGVVNWHASHSHCPRCGAATLVENAGWTRRCPDCGGQVFPRTDPAVIVLITDADDRILLGSNALWEHNRYSLLAGFVEPGESLEAAVIREMFEESGLRVTDLVYLGSQPWPFPASIMFGFTARLAVGQAPEDLLPDGEEILDLRWFSRDELRASGDAIILPGRSSIARAIIEHWLGEPLDFGPDAVHGWR</sequence>
<evidence type="ECO:0000256" key="8">
    <source>
        <dbReference type="ARBA" id="ARBA00023027"/>
    </source>
</evidence>
<comment type="cofactor">
    <cofactor evidence="1">
        <name>Mg(2+)</name>
        <dbReference type="ChEBI" id="CHEBI:18420"/>
    </cofactor>
</comment>
<dbReference type="GO" id="GO:0046872">
    <property type="term" value="F:metal ion binding"/>
    <property type="evidence" value="ECO:0007669"/>
    <property type="project" value="UniProtKB-KW"/>
</dbReference>
<dbReference type="GO" id="GO:0005829">
    <property type="term" value="C:cytosol"/>
    <property type="evidence" value="ECO:0007669"/>
    <property type="project" value="TreeGrafter"/>
</dbReference>
<dbReference type="InterPro" id="IPR049734">
    <property type="entry name" value="NudC-like_C"/>
</dbReference>
<keyword evidence="7" id="KW-0460">Magnesium</keyword>
<dbReference type="GO" id="GO:0019677">
    <property type="term" value="P:NAD+ catabolic process"/>
    <property type="evidence" value="ECO:0007669"/>
    <property type="project" value="TreeGrafter"/>
</dbReference>
<proteinExistence type="inferred from homology"/>
<dbReference type="InterPro" id="IPR020084">
    <property type="entry name" value="NUDIX_hydrolase_CS"/>
</dbReference>
<evidence type="ECO:0000256" key="2">
    <source>
        <dbReference type="ARBA" id="ARBA00001947"/>
    </source>
</evidence>
<evidence type="ECO:0000256" key="5">
    <source>
        <dbReference type="ARBA" id="ARBA00022723"/>
    </source>
</evidence>
<evidence type="ECO:0000256" key="10">
    <source>
        <dbReference type="RuleBase" id="RU003476"/>
    </source>
</evidence>
<dbReference type="InterPro" id="IPR020476">
    <property type="entry name" value="Nudix_hydrolase"/>
</dbReference>
<dbReference type="InterPro" id="IPR000086">
    <property type="entry name" value="NUDIX_hydrolase_dom"/>
</dbReference>
<dbReference type="GO" id="GO:0006742">
    <property type="term" value="P:NADP+ catabolic process"/>
    <property type="evidence" value="ECO:0007669"/>
    <property type="project" value="TreeGrafter"/>
</dbReference>
<dbReference type="Pfam" id="PF09296">
    <property type="entry name" value="NUDIX-like"/>
    <property type="match status" value="1"/>
</dbReference>
<dbReference type="PANTHER" id="PTHR42904:SF6">
    <property type="entry name" value="NAD-CAPPED RNA HYDROLASE NUDT12"/>
    <property type="match status" value="1"/>
</dbReference>
<dbReference type="GO" id="GO:0035529">
    <property type="term" value="F:NADH pyrophosphatase activity"/>
    <property type="evidence" value="ECO:0007669"/>
    <property type="project" value="TreeGrafter"/>
</dbReference>
<dbReference type="InterPro" id="IPR050241">
    <property type="entry name" value="NAD-cap_RNA_hydrolase_NudC"/>
</dbReference>
<evidence type="ECO:0000256" key="4">
    <source>
        <dbReference type="ARBA" id="ARBA00012381"/>
    </source>
</evidence>
<organism evidence="12 13">
    <name type="scientific">Cryobacterium cheniae</name>
    <dbReference type="NCBI Taxonomy" id="1259262"/>
    <lineage>
        <taxon>Bacteria</taxon>
        <taxon>Bacillati</taxon>
        <taxon>Actinomycetota</taxon>
        <taxon>Actinomycetes</taxon>
        <taxon>Micrococcales</taxon>
        <taxon>Microbacteriaceae</taxon>
        <taxon>Cryobacterium</taxon>
    </lineage>
</organism>
<comment type="cofactor">
    <cofactor evidence="2">
        <name>Zn(2+)</name>
        <dbReference type="ChEBI" id="CHEBI:29105"/>
    </cofactor>
</comment>
<dbReference type="SUPFAM" id="SSF55811">
    <property type="entry name" value="Nudix"/>
    <property type="match status" value="1"/>
</dbReference>
<dbReference type="InterPro" id="IPR015797">
    <property type="entry name" value="NUDIX_hydrolase-like_dom_sf"/>
</dbReference>
<dbReference type="EC" id="3.6.1.22" evidence="4"/>
<name>A0A4V3IIK8_9MICO</name>
<feature type="domain" description="Nudix hydrolase" evidence="11">
    <location>
        <begin position="172"/>
        <end position="304"/>
    </location>
</feature>
<accession>A0A4V3IIK8</accession>
<comment type="catalytic activity">
    <reaction evidence="9">
        <text>a 5'-end NAD(+)-phospho-ribonucleoside in mRNA + H2O = a 5'-end phospho-adenosine-phospho-ribonucleoside in mRNA + beta-nicotinamide D-ribonucleotide + 2 H(+)</text>
        <dbReference type="Rhea" id="RHEA:60876"/>
        <dbReference type="Rhea" id="RHEA-COMP:15698"/>
        <dbReference type="Rhea" id="RHEA-COMP:15719"/>
        <dbReference type="ChEBI" id="CHEBI:14649"/>
        <dbReference type="ChEBI" id="CHEBI:15377"/>
        <dbReference type="ChEBI" id="CHEBI:15378"/>
        <dbReference type="ChEBI" id="CHEBI:144029"/>
        <dbReference type="ChEBI" id="CHEBI:144051"/>
    </reaction>
    <physiologicalReaction direction="left-to-right" evidence="9">
        <dbReference type="Rhea" id="RHEA:60877"/>
    </physiologicalReaction>
</comment>
<evidence type="ECO:0000259" key="11">
    <source>
        <dbReference type="PROSITE" id="PS51462"/>
    </source>
</evidence>
<evidence type="ECO:0000313" key="13">
    <source>
        <dbReference type="Proteomes" id="UP000298433"/>
    </source>
</evidence>
<comment type="similarity">
    <text evidence="3">Belongs to the Nudix hydrolase family. NudC subfamily.</text>
</comment>
<evidence type="ECO:0000256" key="6">
    <source>
        <dbReference type="ARBA" id="ARBA00022801"/>
    </source>
</evidence>
<dbReference type="PRINTS" id="PR00502">
    <property type="entry name" value="NUDIXFAMILY"/>
</dbReference>
<reference evidence="12 13" key="1">
    <citation type="submission" date="2019-03" db="EMBL/GenBank/DDBJ databases">
        <title>Genomics of glacier-inhabiting Cryobacterium strains.</title>
        <authorList>
            <person name="Liu Q."/>
            <person name="Xin Y.-H."/>
        </authorList>
    </citation>
    <scope>NUCLEOTIDE SEQUENCE [LARGE SCALE GENOMIC DNA]</scope>
    <source>
        <strain evidence="12 13">TMT2-48-2</strain>
    </source>
</reference>
<dbReference type="OrthoDB" id="9791656at2"/>
<evidence type="ECO:0000256" key="3">
    <source>
        <dbReference type="ARBA" id="ARBA00009595"/>
    </source>
</evidence>
<dbReference type="Gene3D" id="3.90.79.20">
    <property type="match status" value="1"/>
</dbReference>
<keyword evidence="8" id="KW-0520">NAD</keyword>
<protein>
    <recommendedName>
        <fullName evidence="4">NAD(+) diphosphatase</fullName>
        <ecNumber evidence="4">3.6.1.22</ecNumber>
    </recommendedName>
</protein>
<dbReference type="AlphaFoldDB" id="A0A4V3IIK8"/>
<dbReference type="NCBIfam" id="NF001299">
    <property type="entry name" value="PRK00241.1"/>
    <property type="match status" value="1"/>
</dbReference>
<evidence type="ECO:0000256" key="7">
    <source>
        <dbReference type="ARBA" id="ARBA00022842"/>
    </source>
</evidence>
<comment type="caution">
    <text evidence="12">The sequence shown here is derived from an EMBL/GenBank/DDBJ whole genome shotgun (WGS) entry which is preliminary data.</text>
</comment>
<dbReference type="EMBL" id="SOGN01000025">
    <property type="protein sequence ID" value="TFC82450.1"/>
    <property type="molecule type" value="Genomic_DNA"/>
</dbReference>
<dbReference type="Pfam" id="PF09297">
    <property type="entry name" value="Zn_ribbon_NUD"/>
    <property type="match status" value="1"/>
</dbReference>
<evidence type="ECO:0000256" key="9">
    <source>
        <dbReference type="ARBA" id="ARBA00023679"/>
    </source>
</evidence>
<dbReference type="PANTHER" id="PTHR42904">
    <property type="entry name" value="NUDIX HYDROLASE, NUDC SUBFAMILY"/>
    <property type="match status" value="1"/>
</dbReference>
<dbReference type="GO" id="GO:0110153">
    <property type="term" value="F:RNA NAD-cap (NMN-forming) hydrolase activity"/>
    <property type="evidence" value="ECO:0007669"/>
    <property type="project" value="RHEA"/>
</dbReference>
<evidence type="ECO:0000313" key="12">
    <source>
        <dbReference type="EMBL" id="TFC82450.1"/>
    </source>
</evidence>
<evidence type="ECO:0000256" key="1">
    <source>
        <dbReference type="ARBA" id="ARBA00001946"/>
    </source>
</evidence>
<dbReference type="InterPro" id="IPR015375">
    <property type="entry name" value="NADH_PPase-like_N"/>
</dbReference>
<dbReference type="PROSITE" id="PS51462">
    <property type="entry name" value="NUDIX"/>
    <property type="match status" value="1"/>
</dbReference>
<keyword evidence="6 10" id="KW-0378">Hydrolase</keyword>
<dbReference type="PROSITE" id="PS00893">
    <property type="entry name" value="NUDIX_BOX"/>
    <property type="match status" value="1"/>
</dbReference>
<keyword evidence="13" id="KW-1185">Reference proteome</keyword>
<dbReference type="Proteomes" id="UP000298433">
    <property type="component" value="Unassembled WGS sequence"/>
</dbReference>
<dbReference type="Pfam" id="PF00293">
    <property type="entry name" value="NUDIX"/>
    <property type="match status" value="1"/>
</dbReference>
<dbReference type="Gene3D" id="3.90.79.10">
    <property type="entry name" value="Nucleoside Triphosphate Pyrophosphohydrolase"/>
    <property type="match status" value="1"/>
</dbReference>
<dbReference type="RefSeq" id="WP_134369185.1">
    <property type="nucleotide sequence ID" value="NZ_SOGN01000025.1"/>
</dbReference>
<keyword evidence="5" id="KW-0479">Metal-binding</keyword>